<reference evidence="2" key="1">
    <citation type="submission" date="2021-03" db="EMBL/GenBank/DDBJ databases">
        <title>Comparative genomics and phylogenomic investigation of the class Geoglossomycetes provide insights into ecological specialization and systematics.</title>
        <authorList>
            <person name="Melie T."/>
            <person name="Pirro S."/>
            <person name="Miller A.N."/>
            <person name="Quandt A."/>
        </authorList>
    </citation>
    <scope>NUCLEOTIDE SEQUENCE</scope>
    <source>
        <strain evidence="2">GBOQ0MN5Z8</strain>
    </source>
</reference>
<dbReference type="EMBL" id="JAGHQL010000152">
    <property type="protein sequence ID" value="KAH0537299.1"/>
    <property type="molecule type" value="Genomic_DNA"/>
</dbReference>
<feature type="domain" description="PhnB-like" evidence="1">
    <location>
        <begin position="6"/>
        <end position="110"/>
    </location>
</feature>
<dbReference type="AlphaFoldDB" id="A0A9P8L2H3"/>
<dbReference type="CDD" id="cd06588">
    <property type="entry name" value="PhnB_like"/>
    <property type="match status" value="1"/>
</dbReference>
<dbReference type="InterPro" id="IPR009725">
    <property type="entry name" value="3_dmu_93_MTrfase"/>
</dbReference>
<dbReference type="PIRSF" id="PIRSF021700">
    <property type="entry name" value="3_dmu_93_MTrfase"/>
    <property type="match status" value="1"/>
</dbReference>
<dbReference type="Proteomes" id="UP000698800">
    <property type="component" value="Unassembled WGS sequence"/>
</dbReference>
<gene>
    <name evidence="2" type="ORF">FGG08_005889</name>
</gene>
<evidence type="ECO:0000259" key="1">
    <source>
        <dbReference type="Pfam" id="PF06983"/>
    </source>
</evidence>
<dbReference type="SUPFAM" id="SSF54593">
    <property type="entry name" value="Glyoxalase/Bleomycin resistance protein/Dihydroxybiphenyl dioxygenase"/>
    <property type="match status" value="1"/>
</dbReference>
<evidence type="ECO:0000313" key="2">
    <source>
        <dbReference type="EMBL" id="KAH0537299.1"/>
    </source>
</evidence>
<evidence type="ECO:0000313" key="3">
    <source>
        <dbReference type="Proteomes" id="UP000698800"/>
    </source>
</evidence>
<dbReference type="Pfam" id="PF06983">
    <property type="entry name" value="3-dmu-9_3-mt"/>
    <property type="match status" value="1"/>
</dbReference>
<sequence>MSLSPQKITPFLWYGDNLAEEAATFYTSLFKDSHIISKTPVVVTFTLCGQKFAALNGGQAYKFTPAISLLISCEDQDEVDHFWNAFSKDGGAPVQCGWVTDKYGVSWQVVPRILPELLMDPDQEKAGRAKEAMLKMQKLDIAKLKAAHAGEGGSQKD</sequence>
<comment type="caution">
    <text evidence="2">The sequence shown here is derived from an EMBL/GenBank/DDBJ whole genome shotgun (WGS) entry which is preliminary data.</text>
</comment>
<proteinExistence type="predicted"/>
<organism evidence="2 3">
    <name type="scientific">Glutinoglossum americanum</name>
    <dbReference type="NCBI Taxonomy" id="1670608"/>
    <lineage>
        <taxon>Eukaryota</taxon>
        <taxon>Fungi</taxon>
        <taxon>Dikarya</taxon>
        <taxon>Ascomycota</taxon>
        <taxon>Pezizomycotina</taxon>
        <taxon>Geoglossomycetes</taxon>
        <taxon>Geoglossales</taxon>
        <taxon>Geoglossaceae</taxon>
        <taxon>Glutinoglossum</taxon>
    </lineage>
</organism>
<dbReference type="Gene3D" id="3.10.180.10">
    <property type="entry name" value="2,3-Dihydroxybiphenyl 1,2-Dioxygenase, domain 1"/>
    <property type="match status" value="1"/>
</dbReference>
<dbReference type="InterPro" id="IPR028973">
    <property type="entry name" value="PhnB-like"/>
</dbReference>
<dbReference type="OrthoDB" id="10255422at2759"/>
<name>A0A9P8L2H3_9PEZI</name>
<dbReference type="PANTHER" id="PTHR33990:SF2">
    <property type="entry name" value="PHNB-LIKE DOMAIN-CONTAINING PROTEIN"/>
    <property type="match status" value="1"/>
</dbReference>
<dbReference type="PANTHER" id="PTHR33990">
    <property type="entry name" value="PROTEIN YJDN-RELATED"/>
    <property type="match status" value="1"/>
</dbReference>
<protein>
    <recommendedName>
        <fullName evidence="1">PhnB-like domain-containing protein</fullName>
    </recommendedName>
</protein>
<accession>A0A9P8L2H3</accession>
<keyword evidence="3" id="KW-1185">Reference proteome</keyword>
<dbReference type="InterPro" id="IPR029068">
    <property type="entry name" value="Glyas_Bleomycin-R_OHBP_Dase"/>
</dbReference>